<dbReference type="EMBL" id="JAMDLW010000010">
    <property type="protein sequence ID" value="MCY9519852.1"/>
    <property type="molecule type" value="Genomic_DNA"/>
</dbReference>
<name>A0ABT4DR59_9BACL</name>
<dbReference type="Proteomes" id="UP001207626">
    <property type="component" value="Unassembled WGS sequence"/>
</dbReference>
<keyword evidence="4" id="KW-1185">Reference proteome</keyword>
<dbReference type="InterPro" id="IPR029063">
    <property type="entry name" value="SAM-dependent_MTases_sf"/>
</dbReference>
<proteinExistence type="predicted"/>
<evidence type="ECO:0000256" key="1">
    <source>
        <dbReference type="ARBA" id="ARBA00022603"/>
    </source>
</evidence>
<reference evidence="3 4" key="1">
    <citation type="submission" date="2022-05" db="EMBL/GenBank/DDBJ databases">
        <title>Genome Sequencing of Bee-Associated Microbes.</title>
        <authorList>
            <person name="Dunlap C."/>
        </authorList>
    </citation>
    <scope>NUCLEOTIDE SEQUENCE [LARGE SCALE GENOMIC DNA]</scope>
    <source>
        <strain evidence="3 4">NRRL NRS-1438</strain>
    </source>
</reference>
<gene>
    <name evidence="3" type="ORF">M5X09_09170</name>
</gene>
<evidence type="ECO:0000313" key="3">
    <source>
        <dbReference type="EMBL" id="MCY9519852.1"/>
    </source>
</evidence>
<dbReference type="SUPFAM" id="SSF53335">
    <property type="entry name" value="S-adenosyl-L-methionine-dependent methyltransferases"/>
    <property type="match status" value="1"/>
</dbReference>
<evidence type="ECO:0000256" key="2">
    <source>
        <dbReference type="ARBA" id="ARBA00022679"/>
    </source>
</evidence>
<keyword evidence="2" id="KW-0808">Transferase</keyword>
<protein>
    <submittedName>
        <fullName evidence="3">Cephalosporin hydroxylase family protein</fullName>
    </submittedName>
</protein>
<dbReference type="Pfam" id="PF04989">
    <property type="entry name" value="RMNT_CmcI"/>
    <property type="match status" value="1"/>
</dbReference>
<dbReference type="InterPro" id="IPR007072">
    <property type="entry name" value="RNMT_CmcI"/>
</dbReference>
<sequence length="211" mass="23859">MNDCVKSFHHHYFDSEVWLDTYWFGHRVLKCPLDLFNYQEILFNIKPDVIIECGTNAGGSALFLAHMCDVLGKGKVITIDIAEMERPEHGRITYLIGDTTSSEIVDKVKEYICPADVVLVILDSDHTAPHVLNEMRIYHHLVTVGSYMIVEDTIIGGNPVVPQWAPGPMGAVQQFLTENDQFIVDESRHKFHLTFNPNGYLLKANDGQADE</sequence>
<dbReference type="RefSeq" id="WP_087433358.1">
    <property type="nucleotide sequence ID" value="NZ_JAMDLV010000001.1"/>
</dbReference>
<dbReference type="Gene3D" id="3.40.50.150">
    <property type="entry name" value="Vaccinia Virus protein VP39"/>
    <property type="match status" value="1"/>
</dbReference>
<keyword evidence="1" id="KW-0489">Methyltransferase</keyword>
<comment type="caution">
    <text evidence="3">The sequence shown here is derived from an EMBL/GenBank/DDBJ whole genome shotgun (WGS) entry which is preliminary data.</text>
</comment>
<accession>A0ABT4DR59</accession>
<dbReference type="PANTHER" id="PTHR40048:SF1">
    <property type="entry name" value="RHAMNOSYL O-METHYLTRANSFERASE"/>
    <property type="match status" value="1"/>
</dbReference>
<dbReference type="PANTHER" id="PTHR40048">
    <property type="entry name" value="RHAMNOSYL O-METHYLTRANSFERASE"/>
    <property type="match status" value="1"/>
</dbReference>
<organism evidence="3 4">
    <name type="scientific">Paenibacillus apiarius</name>
    <dbReference type="NCBI Taxonomy" id="46240"/>
    <lineage>
        <taxon>Bacteria</taxon>
        <taxon>Bacillati</taxon>
        <taxon>Bacillota</taxon>
        <taxon>Bacilli</taxon>
        <taxon>Bacillales</taxon>
        <taxon>Paenibacillaceae</taxon>
        <taxon>Paenibacillus</taxon>
    </lineage>
</organism>
<evidence type="ECO:0000313" key="4">
    <source>
        <dbReference type="Proteomes" id="UP001207626"/>
    </source>
</evidence>